<evidence type="ECO:0000313" key="3">
    <source>
        <dbReference type="Proteomes" id="UP001311915"/>
    </source>
</evidence>
<protein>
    <submittedName>
        <fullName evidence="2">Uncharacterized protein</fullName>
    </submittedName>
</protein>
<evidence type="ECO:0000313" key="2">
    <source>
        <dbReference type="EMBL" id="KAK4732124.1"/>
    </source>
</evidence>
<organism evidence="2 3">
    <name type="scientific">Solanum pinnatisectum</name>
    <name type="common">tansyleaf nightshade</name>
    <dbReference type="NCBI Taxonomy" id="50273"/>
    <lineage>
        <taxon>Eukaryota</taxon>
        <taxon>Viridiplantae</taxon>
        <taxon>Streptophyta</taxon>
        <taxon>Embryophyta</taxon>
        <taxon>Tracheophyta</taxon>
        <taxon>Spermatophyta</taxon>
        <taxon>Magnoliopsida</taxon>
        <taxon>eudicotyledons</taxon>
        <taxon>Gunneridae</taxon>
        <taxon>Pentapetalae</taxon>
        <taxon>asterids</taxon>
        <taxon>lamiids</taxon>
        <taxon>Solanales</taxon>
        <taxon>Solanaceae</taxon>
        <taxon>Solanoideae</taxon>
        <taxon>Solaneae</taxon>
        <taxon>Solanum</taxon>
    </lineage>
</organism>
<evidence type="ECO:0000256" key="1">
    <source>
        <dbReference type="SAM" id="MobiDB-lite"/>
    </source>
</evidence>
<accession>A0AAV9M5H5</accession>
<sequence>MKVPIDTYGSSVGTRVQLGDTGDGDPSKNQDSMESKGAQTPPGHSEVLKRLSMNNTPQMPSSVLPSPRCEISTDGTI</sequence>
<reference evidence="2 3" key="1">
    <citation type="submission" date="2023-10" db="EMBL/GenBank/DDBJ databases">
        <title>Genome-Wide Identification Analysis in wild type Solanum Pinnatisectum Reveals Some Genes Defensing Phytophthora Infestans.</title>
        <authorList>
            <person name="Sun C."/>
        </authorList>
    </citation>
    <scope>NUCLEOTIDE SEQUENCE [LARGE SCALE GENOMIC DNA]</scope>
    <source>
        <strain evidence="2">LQN</strain>
        <tissue evidence="2">Leaf</tissue>
    </source>
</reference>
<gene>
    <name evidence="2" type="ORF">R3W88_025112</name>
</gene>
<dbReference type="EMBL" id="JAWPEI010000003">
    <property type="protein sequence ID" value="KAK4732124.1"/>
    <property type="molecule type" value="Genomic_DNA"/>
</dbReference>
<dbReference type="Proteomes" id="UP001311915">
    <property type="component" value="Unassembled WGS sequence"/>
</dbReference>
<feature type="compositionally biased region" description="Basic and acidic residues" evidence="1">
    <location>
        <begin position="25"/>
        <end position="34"/>
    </location>
</feature>
<keyword evidence="3" id="KW-1185">Reference proteome</keyword>
<comment type="caution">
    <text evidence="2">The sequence shown here is derived from an EMBL/GenBank/DDBJ whole genome shotgun (WGS) entry which is preliminary data.</text>
</comment>
<feature type="region of interest" description="Disordered" evidence="1">
    <location>
        <begin position="1"/>
        <end position="77"/>
    </location>
</feature>
<feature type="compositionally biased region" description="Polar residues" evidence="1">
    <location>
        <begin position="52"/>
        <end position="64"/>
    </location>
</feature>
<proteinExistence type="predicted"/>
<dbReference type="AlphaFoldDB" id="A0AAV9M5H5"/>
<name>A0AAV9M5H5_9SOLN</name>